<feature type="transmembrane region" description="Helical" evidence="6">
    <location>
        <begin position="5"/>
        <end position="23"/>
    </location>
</feature>
<keyword evidence="8" id="KW-1185">Reference proteome</keyword>
<protein>
    <recommendedName>
        <fullName evidence="9">AI-2E family transporter</fullName>
    </recommendedName>
</protein>
<sequence>MDNRFASAVAAVLLGAVIGYVLYIGRPVMVPIVFGIIVTYIIIGLTTLMQRIPAIGPRLPASLCYALSILVIAMVIVTTVNLVVANKDVLIALAPRYQDAALRVFKAVSMLFEFESEPTWETVRRELLARINLQAAVGTAIASLSSFLVDIVVVLLYAAFLLLERRVLGQKLEAIFRGTGQAARARVMIAEISERIGTYLALKTLLGVLLAVLSYAVMRWMSLEFAELWALLIALLNFIPYLGSLLSVMLPVVMSVLQFGQPGDILLLLILLTVIQFVVGNIVDPYLMGNSLNLSPVAILASIAVWSSLWGIPGAFLAVPLTVSLVMVLAEFGTTRAVAILLSKDGNMHHRR</sequence>
<organism evidence="7 8">
    <name type="scientific">Cupriavidus respiraculi</name>
    <dbReference type="NCBI Taxonomy" id="195930"/>
    <lineage>
        <taxon>Bacteria</taxon>
        <taxon>Pseudomonadati</taxon>
        <taxon>Pseudomonadota</taxon>
        <taxon>Betaproteobacteria</taxon>
        <taxon>Burkholderiales</taxon>
        <taxon>Burkholderiaceae</taxon>
        <taxon>Cupriavidus</taxon>
    </lineage>
</organism>
<evidence type="ECO:0000256" key="4">
    <source>
        <dbReference type="ARBA" id="ARBA00022989"/>
    </source>
</evidence>
<gene>
    <name evidence="7" type="ORF">LMG21510_03749</name>
</gene>
<comment type="similarity">
    <text evidence="2">Belongs to the autoinducer-2 exporter (AI-2E) (TC 2.A.86) family.</text>
</comment>
<dbReference type="PANTHER" id="PTHR21716:SF64">
    <property type="entry name" value="AI-2 TRANSPORT PROTEIN TQSA"/>
    <property type="match status" value="1"/>
</dbReference>
<proteinExistence type="inferred from homology"/>
<comment type="subcellular location">
    <subcellularLocation>
        <location evidence="1">Membrane</location>
        <topology evidence="1">Multi-pass membrane protein</topology>
    </subcellularLocation>
</comment>
<feature type="transmembrane region" description="Helical" evidence="6">
    <location>
        <begin position="196"/>
        <end position="217"/>
    </location>
</feature>
<evidence type="ECO:0000313" key="7">
    <source>
        <dbReference type="EMBL" id="CAG9179330.1"/>
    </source>
</evidence>
<dbReference type="RefSeq" id="WP_224043351.1">
    <property type="nucleotide sequence ID" value="NZ_CAJZAH010000004.1"/>
</dbReference>
<dbReference type="PANTHER" id="PTHR21716">
    <property type="entry name" value="TRANSMEMBRANE PROTEIN"/>
    <property type="match status" value="1"/>
</dbReference>
<evidence type="ECO:0000256" key="3">
    <source>
        <dbReference type="ARBA" id="ARBA00022692"/>
    </source>
</evidence>
<feature type="transmembrane region" description="Helical" evidence="6">
    <location>
        <begin position="135"/>
        <end position="163"/>
    </location>
</feature>
<dbReference type="EMBL" id="CAJZAH010000004">
    <property type="protein sequence ID" value="CAG9179330.1"/>
    <property type="molecule type" value="Genomic_DNA"/>
</dbReference>
<feature type="transmembrane region" description="Helical" evidence="6">
    <location>
        <begin position="29"/>
        <end position="49"/>
    </location>
</feature>
<evidence type="ECO:0000313" key="8">
    <source>
        <dbReference type="Proteomes" id="UP000721236"/>
    </source>
</evidence>
<accession>A0ABM8XGT0</accession>
<feature type="transmembrane region" description="Helical" evidence="6">
    <location>
        <begin position="61"/>
        <end position="84"/>
    </location>
</feature>
<comment type="caution">
    <text evidence="7">The sequence shown here is derived from an EMBL/GenBank/DDBJ whole genome shotgun (WGS) entry which is preliminary data.</text>
</comment>
<keyword evidence="3 6" id="KW-0812">Transmembrane</keyword>
<dbReference type="InterPro" id="IPR002549">
    <property type="entry name" value="AI-2E-like"/>
</dbReference>
<feature type="transmembrane region" description="Helical" evidence="6">
    <location>
        <begin position="229"/>
        <end position="253"/>
    </location>
</feature>
<feature type="transmembrane region" description="Helical" evidence="6">
    <location>
        <begin position="303"/>
        <end position="330"/>
    </location>
</feature>
<keyword evidence="5 6" id="KW-0472">Membrane</keyword>
<evidence type="ECO:0000256" key="1">
    <source>
        <dbReference type="ARBA" id="ARBA00004141"/>
    </source>
</evidence>
<evidence type="ECO:0008006" key="9">
    <source>
        <dbReference type="Google" id="ProtNLM"/>
    </source>
</evidence>
<dbReference type="Proteomes" id="UP000721236">
    <property type="component" value="Unassembled WGS sequence"/>
</dbReference>
<evidence type="ECO:0000256" key="5">
    <source>
        <dbReference type="ARBA" id="ARBA00023136"/>
    </source>
</evidence>
<name>A0ABM8XGT0_9BURK</name>
<feature type="transmembrane region" description="Helical" evidence="6">
    <location>
        <begin position="265"/>
        <end position="283"/>
    </location>
</feature>
<dbReference type="Pfam" id="PF01594">
    <property type="entry name" value="AI-2E_transport"/>
    <property type="match status" value="1"/>
</dbReference>
<reference evidence="7 8" key="1">
    <citation type="submission" date="2021-08" db="EMBL/GenBank/DDBJ databases">
        <authorList>
            <person name="Peeters C."/>
        </authorList>
    </citation>
    <scope>NUCLEOTIDE SEQUENCE [LARGE SCALE GENOMIC DNA]</scope>
    <source>
        <strain evidence="7 8">LMG 21510</strain>
    </source>
</reference>
<evidence type="ECO:0000256" key="6">
    <source>
        <dbReference type="SAM" id="Phobius"/>
    </source>
</evidence>
<keyword evidence="4 6" id="KW-1133">Transmembrane helix</keyword>
<evidence type="ECO:0000256" key="2">
    <source>
        <dbReference type="ARBA" id="ARBA00009773"/>
    </source>
</evidence>